<comment type="similarity">
    <text evidence="1">Belongs to the DEFL family.</text>
</comment>
<reference evidence="7 8" key="1">
    <citation type="submission" date="2021-05" db="EMBL/GenBank/DDBJ databases">
        <title>Genome Assembly of Synthetic Allotetraploid Brassica napus Reveals Homoeologous Exchanges between Subgenomes.</title>
        <authorList>
            <person name="Davis J.T."/>
        </authorList>
    </citation>
    <scope>NUCLEOTIDE SEQUENCE [LARGE SCALE GENOMIC DNA]</scope>
    <source>
        <strain evidence="8">cv. Da-Ae</strain>
        <tissue evidence="7">Seedling</tissue>
    </source>
</reference>
<evidence type="ECO:0000256" key="2">
    <source>
        <dbReference type="ARBA" id="ARBA00022529"/>
    </source>
</evidence>
<name>A0ABQ8EA26_BRANA</name>
<evidence type="ECO:0000256" key="4">
    <source>
        <dbReference type="ARBA" id="ARBA00022821"/>
    </source>
</evidence>
<dbReference type="PANTHER" id="PTHR33830">
    <property type="entry name" value="DEFENSIN-LIKE PROTEIN 184-RELATED"/>
    <property type="match status" value="1"/>
</dbReference>
<keyword evidence="8" id="KW-1185">Reference proteome</keyword>
<keyword evidence="5" id="KW-1015">Disulfide bond</keyword>
<dbReference type="InterPro" id="IPR010851">
    <property type="entry name" value="DEFL"/>
</dbReference>
<keyword evidence="3" id="KW-0295">Fungicide</keyword>
<protein>
    <submittedName>
        <fullName evidence="7">Uncharacterized protein</fullName>
    </submittedName>
</protein>
<proteinExistence type="inferred from homology"/>
<feature type="non-terminal residue" evidence="7">
    <location>
        <position position="1"/>
    </location>
</feature>
<keyword evidence="4" id="KW-0611">Plant defense</keyword>
<feature type="transmembrane region" description="Helical" evidence="6">
    <location>
        <begin position="24"/>
        <end position="42"/>
    </location>
</feature>
<comment type="caution">
    <text evidence="7">The sequence shown here is derived from an EMBL/GenBank/DDBJ whole genome shotgun (WGS) entry which is preliminary data.</text>
</comment>
<evidence type="ECO:0000256" key="1">
    <source>
        <dbReference type="ARBA" id="ARBA00006722"/>
    </source>
</evidence>
<sequence>ASRKIDHQLKPILFNHLNSKKMKISFSSVLFVLMVVFIISSSGNNKMVGEAKDCFQTWTCEGVKECRDKCAAEYKGIGRCDDIVSPIVPPQCNCYYPC</sequence>
<organism evidence="7 8">
    <name type="scientific">Brassica napus</name>
    <name type="common">Rape</name>
    <dbReference type="NCBI Taxonomy" id="3708"/>
    <lineage>
        <taxon>Eukaryota</taxon>
        <taxon>Viridiplantae</taxon>
        <taxon>Streptophyta</taxon>
        <taxon>Embryophyta</taxon>
        <taxon>Tracheophyta</taxon>
        <taxon>Spermatophyta</taxon>
        <taxon>Magnoliopsida</taxon>
        <taxon>eudicotyledons</taxon>
        <taxon>Gunneridae</taxon>
        <taxon>Pentapetalae</taxon>
        <taxon>rosids</taxon>
        <taxon>malvids</taxon>
        <taxon>Brassicales</taxon>
        <taxon>Brassicaceae</taxon>
        <taxon>Brassiceae</taxon>
        <taxon>Brassica</taxon>
    </lineage>
</organism>
<evidence type="ECO:0000256" key="5">
    <source>
        <dbReference type="ARBA" id="ARBA00023157"/>
    </source>
</evidence>
<keyword evidence="6" id="KW-0812">Transmembrane</keyword>
<evidence type="ECO:0000256" key="3">
    <source>
        <dbReference type="ARBA" id="ARBA00022577"/>
    </source>
</evidence>
<gene>
    <name evidence="7" type="ORF">HID58_005718</name>
</gene>
<dbReference type="PANTHER" id="PTHR33830:SF30">
    <property type="entry name" value="DEFENSIN-LIKE PROTEIN 184-RELATED"/>
    <property type="match status" value="1"/>
</dbReference>
<accession>A0ABQ8EA26</accession>
<keyword evidence="2" id="KW-0929">Antimicrobial</keyword>
<dbReference type="EMBL" id="JAGKQM010000002">
    <property type="protein sequence ID" value="KAH0938257.1"/>
    <property type="molecule type" value="Genomic_DNA"/>
</dbReference>
<keyword evidence="6" id="KW-0472">Membrane</keyword>
<dbReference type="Pfam" id="PF07333">
    <property type="entry name" value="SLR1-BP"/>
    <property type="match status" value="1"/>
</dbReference>
<evidence type="ECO:0000313" key="7">
    <source>
        <dbReference type="EMBL" id="KAH0938257.1"/>
    </source>
</evidence>
<evidence type="ECO:0000256" key="6">
    <source>
        <dbReference type="SAM" id="Phobius"/>
    </source>
</evidence>
<evidence type="ECO:0000313" key="8">
    <source>
        <dbReference type="Proteomes" id="UP000824890"/>
    </source>
</evidence>
<keyword evidence="6" id="KW-1133">Transmembrane helix</keyword>
<dbReference type="Proteomes" id="UP000824890">
    <property type="component" value="Unassembled WGS sequence"/>
</dbReference>